<sequence length="396" mass="41251">MVPSAKVIVHQEIAPALSDAMPTCGTPPAIAILCHGGGGGSTHAAMNLAAALDRRGRRVVLATLGRPLWPVPAGLDHIVIGRGGGGGTGRLDTGWDEAALDGMARAVARLCRRTAIDILHYHYALPFAAVAARVQGWLGADAPALVATLHGSDVTAIARNPGLGRPLAAAAAVSTVSLPYARMLAAATGMPEPAVVPNFLPAAPAARPRPPVRRLVPTIIHVSSFRPVKDTRAVARIFLAIRRQVRCRLVLVGDGPDRRGMRQLLRARAGDVSLSGFRRDVAALLRAADLMLLASRAESFGLAALEAMAAGVPVVAPRVGGLPAVVGDGVGGRLFHPGRHADATARAVALLLAPIHRRRMADRARRRAATFSEERAIAGYDRLYALALARTPAVAG</sequence>
<comment type="caution">
    <text evidence="2">The sequence shown here is derived from an EMBL/GenBank/DDBJ whole genome shotgun (WGS) entry which is preliminary data.</text>
</comment>
<keyword evidence="3" id="KW-1185">Reference proteome</keyword>
<evidence type="ECO:0000313" key="3">
    <source>
        <dbReference type="Proteomes" id="UP000278222"/>
    </source>
</evidence>
<dbReference type="EMBL" id="RJKX01000011">
    <property type="protein sequence ID" value="ROQ01726.1"/>
    <property type="molecule type" value="Genomic_DNA"/>
</dbReference>
<gene>
    <name evidence="2" type="ORF">EDC65_0912</name>
</gene>
<dbReference type="Proteomes" id="UP000278222">
    <property type="component" value="Unassembled WGS sequence"/>
</dbReference>
<dbReference type="Gene3D" id="3.40.50.2000">
    <property type="entry name" value="Glycogen Phosphorylase B"/>
    <property type="match status" value="2"/>
</dbReference>
<proteinExistence type="predicted"/>
<dbReference type="PANTHER" id="PTHR12526:SF599">
    <property type="entry name" value="N-ACETYL-ALPHA-D-GLUCOSAMINYL L-MALATE SYNTHASE"/>
    <property type="match status" value="1"/>
</dbReference>
<reference evidence="2 3" key="1">
    <citation type="submission" date="2018-11" db="EMBL/GenBank/DDBJ databases">
        <title>Genomic Encyclopedia of Type Strains, Phase IV (KMG-IV): sequencing the most valuable type-strain genomes for metagenomic binning, comparative biology and taxonomic classification.</title>
        <authorList>
            <person name="Goeker M."/>
        </authorList>
    </citation>
    <scope>NUCLEOTIDE SEQUENCE [LARGE SCALE GENOMIC DNA]</scope>
    <source>
        <strain evidence="2 3">DSM 5900</strain>
    </source>
</reference>
<feature type="domain" description="Glycosyltransferase subfamily 4-like N-terminal" evidence="1">
    <location>
        <begin position="39"/>
        <end position="199"/>
    </location>
</feature>
<dbReference type="GO" id="GO:0016757">
    <property type="term" value="F:glycosyltransferase activity"/>
    <property type="evidence" value="ECO:0007669"/>
    <property type="project" value="UniProtKB-ARBA"/>
</dbReference>
<dbReference type="PANTHER" id="PTHR12526">
    <property type="entry name" value="GLYCOSYLTRANSFERASE"/>
    <property type="match status" value="1"/>
</dbReference>
<accession>A0A3N1ML54</accession>
<dbReference type="OrthoDB" id="5443996at2"/>
<dbReference type="AlphaFoldDB" id="A0A3N1ML54"/>
<dbReference type="SUPFAM" id="SSF53756">
    <property type="entry name" value="UDP-Glycosyltransferase/glycogen phosphorylase"/>
    <property type="match status" value="1"/>
</dbReference>
<dbReference type="Pfam" id="PF13692">
    <property type="entry name" value="Glyco_trans_1_4"/>
    <property type="match status" value="1"/>
</dbReference>
<name>A0A3N1ML54_9PROT</name>
<organism evidence="2 3">
    <name type="scientific">Stella humosa</name>
    <dbReference type="NCBI Taxonomy" id="94"/>
    <lineage>
        <taxon>Bacteria</taxon>
        <taxon>Pseudomonadati</taxon>
        <taxon>Pseudomonadota</taxon>
        <taxon>Alphaproteobacteria</taxon>
        <taxon>Rhodospirillales</taxon>
        <taxon>Stellaceae</taxon>
        <taxon>Stella</taxon>
    </lineage>
</organism>
<dbReference type="RefSeq" id="WP_123688458.1">
    <property type="nucleotide sequence ID" value="NZ_AP019700.1"/>
</dbReference>
<protein>
    <submittedName>
        <fullName evidence="2">N-acetyl-alpha-D-glucosaminyl L-malate synthase BshA</fullName>
    </submittedName>
</protein>
<dbReference type="InterPro" id="IPR028098">
    <property type="entry name" value="Glyco_trans_4-like_N"/>
</dbReference>
<dbReference type="Pfam" id="PF13439">
    <property type="entry name" value="Glyco_transf_4"/>
    <property type="match status" value="1"/>
</dbReference>
<evidence type="ECO:0000313" key="2">
    <source>
        <dbReference type="EMBL" id="ROQ01726.1"/>
    </source>
</evidence>
<evidence type="ECO:0000259" key="1">
    <source>
        <dbReference type="Pfam" id="PF13439"/>
    </source>
</evidence>